<sequence>MKLEKQIESYFLTNFVFHTLCILTPVIDEERIFNECDFKNNSNADDDNDEFNLKRHRGRPEDELIQFDYYGLI</sequence>
<name>A0A821GLG4_9BILA</name>
<evidence type="ECO:0000313" key="3">
    <source>
        <dbReference type="Proteomes" id="UP000663862"/>
    </source>
</evidence>
<comment type="caution">
    <text evidence="1">The sequence shown here is derived from an EMBL/GenBank/DDBJ whole genome shotgun (WGS) entry which is preliminary data.</text>
</comment>
<reference evidence="1" key="1">
    <citation type="submission" date="2021-02" db="EMBL/GenBank/DDBJ databases">
        <authorList>
            <person name="Nowell W R."/>
        </authorList>
    </citation>
    <scope>NUCLEOTIDE SEQUENCE</scope>
</reference>
<evidence type="ECO:0000313" key="1">
    <source>
        <dbReference type="EMBL" id="CAF4670639.1"/>
    </source>
</evidence>
<accession>A0A821GLG4</accession>
<organism evidence="1 3">
    <name type="scientific">Rotaria socialis</name>
    <dbReference type="NCBI Taxonomy" id="392032"/>
    <lineage>
        <taxon>Eukaryota</taxon>
        <taxon>Metazoa</taxon>
        <taxon>Spiralia</taxon>
        <taxon>Gnathifera</taxon>
        <taxon>Rotifera</taxon>
        <taxon>Eurotatoria</taxon>
        <taxon>Bdelloidea</taxon>
        <taxon>Philodinida</taxon>
        <taxon>Philodinidae</taxon>
        <taxon>Rotaria</taxon>
    </lineage>
</organism>
<protein>
    <submittedName>
        <fullName evidence="1">Uncharacterized protein</fullName>
    </submittedName>
</protein>
<dbReference type="EMBL" id="CAJOBS010006608">
    <property type="protein sequence ID" value="CAF4914504.1"/>
    <property type="molecule type" value="Genomic_DNA"/>
</dbReference>
<dbReference type="Proteomes" id="UP000663862">
    <property type="component" value="Unassembled WGS sequence"/>
</dbReference>
<evidence type="ECO:0000313" key="2">
    <source>
        <dbReference type="EMBL" id="CAF4914504.1"/>
    </source>
</evidence>
<dbReference type="EMBL" id="CAJOBQ010006343">
    <property type="protein sequence ID" value="CAF4670639.1"/>
    <property type="molecule type" value="Genomic_DNA"/>
</dbReference>
<dbReference type="Proteomes" id="UP000663838">
    <property type="component" value="Unassembled WGS sequence"/>
</dbReference>
<dbReference type="AlphaFoldDB" id="A0A821GLG4"/>
<gene>
    <name evidence="2" type="ORF">TOA249_LOCUS31635</name>
    <name evidence="1" type="ORF">TSG867_LOCUS31849</name>
</gene>
<proteinExistence type="predicted"/>